<evidence type="ECO:0000313" key="8">
    <source>
        <dbReference type="EMBL" id="KAL3701510.1"/>
    </source>
</evidence>
<evidence type="ECO:0000256" key="3">
    <source>
        <dbReference type="ARBA" id="ARBA00022553"/>
    </source>
</evidence>
<evidence type="ECO:0000256" key="2">
    <source>
        <dbReference type="ARBA" id="ARBA00009191"/>
    </source>
</evidence>
<evidence type="ECO:0000256" key="4">
    <source>
        <dbReference type="ARBA" id="ARBA00022554"/>
    </source>
</evidence>
<gene>
    <name evidence="8" type="ORF">R1sor_019532</name>
</gene>
<keyword evidence="6" id="KW-0732">Signal</keyword>
<feature type="domain" description="Strictosidine synthase conserved region" evidence="7">
    <location>
        <begin position="152"/>
        <end position="239"/>
    </location>
</feature>
<dbReference type="Pfam" id="PF20067">
    <property type="entry name" value="SSL_N"/>
    <property type="match status" value="1"/>
</dbReference>
<evidence type="ECO:0000313" key="9">
    <source>
        <dbReference type="Proteomes" id="UP001633002"/>
    </source>
</evidence>
<keyword evidence="3" id="KW-0597">Phosphoprotein</keyword>
<dbReference type="AlphaFoldDB" id="A0ABD3IGK6"/>
<proteinExistence type="inferred from homology"/>
<comment type="subcellular location">
    <subcellularLocation>
        <location evidence="1">Vacuole</location>
    </subcellularLocation>
</comment>
<feature type="chain" id="PRO_5044889491" description="Strictosidine synthase conserved region domain-containing protein" evidence="6">
    <location>
        <begin position="22"/>
        <end position="363"/>
    </location>
</feature>
<name>A0ABD3IGK6_9MARC</name>
<feature type="signal peptide" evidence="6">
    <location>
        <begin position="1"/>
        <end position="21"/>
    </location>
</feature>
<dbReference type="Pfam" id="PF03088">
    <property type="entry name" value="Str_synth"/>
    <property type="match status" value="1"/>
</dbReference>
<dbReference type="Proteomes" id="UP001633002">
    <property type="component" value="Unassembled WGS sequence"/>
</dbReference>
<dbReference type="PANTHER" id="PTHR10426:SF88">
    <property type="entry name" value="ADIPOCYTE PLASMA MEMBRANE-ASSOCIATED PROTEIN HEMOMUCIN-RELATED"/>
    <property type="match status" value="1"/>
</dbReference>
<dbReference type="SUPFAM" id="SSF63829">
    <property type="entry name" value="Calcium-dependent phosphotriesterase"/>
    <property type="match status" value="1"/>
</dbReference>
<dbReference type="PANTHER" id="PTHR10426">
    <property type="entry name" value="STRICTOSIDINE SYNTHASE-RELATED"/>
    <property type="match status" value="1"/>
</dbReference>
<keyword evidence="5" id="KW-0325">Glycoprotein</keyword>
<evidence type="ECO:0000256" key="1">
    <source>
        <dbReference type="ARBA" id="ARBA00004116"/>
    </source>
</evidence>
<comment type="caution">
    <text evidence="8">The sequence shown here is derived from an EMBL/GenBank/DDBJ whole genome shotgun (WGS) entry which is preliminary data.</text>
</comment>
<comment type="similarity">
    <text evidence="2">Belongs to the strictosidine synthase family.</text>
</comment>
<keyword evidence="9" id="KW-1185">Reference proteome</keyword>
<dbReference type="GO" id="GO:0005773">
    <property type="term" value="C:vacuole"/>
    <property type="evidence" value="ECO:0007669"/>
    <property type="project" value="UniProtKB-SubCell"/>
</dbReference>
<protein>
    <recommendedName>
        <fullName evidence="7">Strictosidine synthase conserved region domain-containing protein</fullName>
    </recommendedName>
</protein>
<evidence type="ECO:0000259" key="7">
    <source>
        <dbReference type="Pfam" id="PF03088"/>
    </source>
</evidence>
<dbReference type="InterPro" id="IPR011042">
    <property type="entry name" value="6-blade_b-propeller_TolB-like"/>
</dbReference>
<evidence type="ECO:0000256" key="6">
    <source>
        <dbReference type="SAM" id="SignalP"/>
    </source>
</evidence>
<organism evidence="8 9">
    <name type="scientific">Riccia sorocarpa</name>
    <dbReference type="NCBI Taxonomy" id="122646"/>
    <lineage>
        <taxon>Eukaryota</taxon>
        <taxon>Viridiplantae</taxon>
        <taxon>Streptophyta</taxon>
        <taxon>Embryophyta</taxon>
        <taxon>Marchantiophyta</taxon>
        <taxon>Marchantiopsida</taxon>
        <taxon>Marchantiidae</taxon>
        <taxon>Marchantiales</taxon>
        <taxon>Ricciaceae</taxon>
        <taxon>Riccia</taxon>
    </lineage>
</organism>
<reference evidence="8 9" key="1">
    <citation type="submission" date="2024-09" db="EMBL/GenBank/DDBJ databases">
        <title>Chromosome-scale assembly of Riccia sorocarpa.</title>
        <authorList>
            <person name="Paukszto L."/>
        </authorList>
    </citation>
    <scope>NUCLEOTIDE SEQUENCE [LARGE SCALE GENOMIC DNA]</scope>
    <source>
        <strain evidence="8">LP-2024</strain>
        <tissue evidence="8">Aerial parts of the thallus</tissue>
    </source>
</reference>
<dbReference type="InterPro" id="IPR018119">
    <property type="entry name" value="Strictosidine_synth_cons-reg"/>
</dbReference>
<dbReference type="Gene3D" id="2.120.10.30">
    <property type="entry name" value="TolB, C-terminal domain"/>
    <property type="match status" value="1"/>
</dbReference>
<sequence length="363" mass="40521">MAPRIGTILPLLFAVTVLGIAKYIHKISPVDPIPVDLGPPATGDFWKSEFNLQDLEKIHVCEGPEDVEFDKQGRAYTGCADGWVKRIELDGRVTNFSFTGGRPLGLAIREDLEVMYLADSKLGFYEISLSDGTPRFIANKDDEEGIPMGLANSVAIASDGTVYLTDASTKYSMDAYILDFLEGRPNGRLLKYDPAKKSLKVVKKDFSVANGIALSTKEDFLVICETSRSRLLRLWLKGEKEGTLEVFLTGLPGYPDNVKFHDGKFYVGIVSERSAFSDWLFRSPVGTQLRRILPFTPRWIYDIEAPALRMARLIVVSEEGQLLKKYEDPTGKAIYFTTGGNRFGDYIYLNSLITPYIGRVKVT</sequence>
<keyword evidence="4" id="KW-0926">Vacuole</keyword>
<evidence type="ECO:0000256" key="5">
    <source>
        <dbReference type="ARBA" id="ARBA00023180"/>
    </source>
</evidence>
<dbReference type="EMBL" id="JBJQOH010000001">
    <property type="protein sequence ID" value="KAL3701510.1"/>
    <property type="molecule type" value="Genomic_DNA"/>
</dbReference>
<accession>A0ABD3IGK6</accession>